<dbReference type="RefSeq" id="WP_236863774.1">
    <property type="nucleotide sequence ID" value="NZ_BAABAZ010000004.1"/>
</dbReference>
<evidence type="ECO:0000259" key="3">
    <source>
        <dbReference type="SMART" id="SM00062"/>
    </source>
</evidence>
<evidence type="ECO:0000313" key="4">
    <source>
        <dbReference type="EMBL" id="GAA4283697.1"/>
    </source>
</evidence>
<dbReference type="PANTHER" id="PTHR35936">
    <property type="entry name" value="MEMBRANE-BOUND LYTIC MUREIN TRANSGLYCOSYLASE F"/>
    <property type="match status" value="1"/>
</dbReference>
<evidence type="ECO:0000256" key="1">
    <source>
        <dbReference type="ARBA" id="ARBA00022729"/>
    </source>
</evidence>
<feature type="chain" id="PRO_5046338214" evidence="2">
    <location>
        <begin position="20"/>
        <end position="279"/>
    </location>
</feature>
<name>A0ABP8EIC4_9MICO</name>
<keyword evidence="5" id="KW-1185">Reference proteome</keyword>
<evidence type="ECO:0000256" key="2">
    <source>
        <dbReference type="SAM" id="SignalP"/>
    </source>
</evidence>
<sequence>MKKFAALSGIVLIAGLALTGCESATGGSDVASDCEPRFEFETINDGQLTISIPDLVPFSAYNNGNPEGVDVEVAKNLAEANCLTVNWQQANYAGAVPSVSNGRADLTLGCFYRTEERAQVAALTAPIYTDSMASISKDGVDSIPDMESMKVGTVDGYLWVQDMKDVMGDNLTIYPSSVEMEADLEAGRIDVGLDSFGAAQARHQDDDYTIAEVQKDERVAASIEPAQIGFPMTKDNSAMLEAFDTLINEMHEDGTIAQILADNGLPESAADTGEPRLIG</sequence>
<dbReference type="InterPro" id="IPR001638">
    <property type="entry name" value="Solute-binding_3/MltF_N"/>
</dbReference>
<dbReference type="Pfam" id="PF00497">
    <property type="entry name" value="SBP_bac_3"/>
    <property type="match status" value="1"/>
</dbReference>
<dbReference type="PANTHER" id="PTHR35936:SF17">
    <property type="entry name" value="ARGININE-BINDING EXTRACELLULAR PROTEIN ARTP"/>
    <property type="match status" value="1"/>
</dbReference>
<dbReference type="EMBL" id="BAABAZ010000004">
    <property type="protein sequence ID" value="GAA4283697.1"/>
    <property type="molecule type" value="Genomic_DNA"/>
</dbReference>
<evidence type="ECO:0000313" key="5">
    <source>
        <dbReference type="Proteomes" id="UP001501586"/>
    </source>
</evidence>
<dbReference type="Proteomes" id="UP001501586">
    <property type="component" value="Unassembled WGS sequence"/>
</dbReference>
<comment type="caution">
    <text evidence="4">The sequence shown here is derived from an EMBL/GenBank/DDBJ whole genome shotgun (WGS) entry which is preliminary data.</text>
</comment>
<keyword evidence="1 2" id="KW-0732">Signal</keyword>
<reference evidence="5" key="1">
    <citation type="journal article" date="2019" name="Int. J. Syst. Evol. Microbiol.">
        <title>The Global Catalogue of Microorganisms (GCM) 10K type strain sequencing project: providing services to taxonomists for standard genome sequencing and annotation.</title>
        <authorList>
            <consortium name="The Broad Institute Genomics Platform"/>
            <consortium name="The Broad Institute Genome Sequencing Center for Infectious Disease"/>
            <person name="Wu L."/>
            <person name="Ma J."/>
        </authorList>
    </citation>
    <scope>NUCLEOTIDE SEQUENCE [LARGE SCALE GENOMIC DNA]</scope>
    <source>
        <strain evidence="5">JCM 17458</strain>
    </source>
</reference>
<feature type="domain" description="Solute-binding protein family 3/N-terminal" evidence="3">
    <location>
        <begin position="47"/>
        <end position="267"/>
    </location>
</feature>
<dbReference type="PROSITE" id="PS51257">
    <property type="entry name" value="PROKAR_LIPOPROTEIN"/>
    <property type="match status" value="1"/>
</dbReference>
<organism evidence="4 5">
    <name type="scientific">Brevibacterium daeguense</name>
    <dbReference type="NCBI Taxonomy" id="909936"/>
    <lineage>
        <taxon>Bacteria</taxon>
        <taxon>Bacillati</taxon>
        <taxon>Actinomycetota</taxon>
        <taxon>Actinomycetes</taxon>
        <taxon>Micrococcales</taxon>
        <taxon>Brevibacteriaceae</taxon>
        <taxon>Brevibacterium</taxon>
    </lineage>
</organism>
<dbReference type="SUPFAM" id="SSF53850">
    <property type="entry name" value="Periplasmic binding protein-like II"/>
    <property type="match status" value="1"/>
</dbReference>
<dbReference type="SMART" id="SM00062">
    <property type="entry name" value="PBPb"/>
    <property type="match status" value="1"/>
</dbReference>
<proteinExistence type="predicted"/>
<gene>
    <name evidence="4" type="ORF">GCM10022261_12280</name>
</gene>
<dbReference type="CDD" id="cd13530">
    <property type="entry name" value="PBP2_peptides_like"/>
    <property type="match status" value="1"/>
</dbReference>
<dbReference type="Gene3D" id="3.40.190.10">
    <property type="entry name" value="Periplasmic binding protein-like II"/>
    <property type="match status" value="2"/>
</dbReference>
<accession>A0ABP8EIC4</accession>
<feature type="signal peptide" evidence="2">
    <location>
        <begin position="1"/>
        <end position="19"/>
    </location>
</feature>
<protein>
    <submittedName>
        <fullName evidence="4">Amino acid ABC transporter substrate-binding protein</fullName>
    </submittedName>
</protein>